<protein>
    <recommendedName>
        <fullName evidence="7">Regulator of G protein signaling 9 binding protein</fullName>
    </recommendedName>
</protein>
<comment type="caution">
    <text evidence="5">The sequence shown here is derived from an EMBL/GenBank/DDBJ whole genome shotgun (WGS) entry which is preliminary data.</text>
</comment>
<keyword evidence="2" id="KW-0734">Signal transduction inhibitor</keyword>
<evidence type="ECO:0000313" key="6">
    <source>
        <dbReference type="Proteomes" id="UP001066276"/>
    </source>
</evidence>
<keyword evidence="4" id="KW-0812">Transmembrane</keyword>
<proteinExistence type="inferred from homology"/>
<dbReference type="AlphaFoldDB" id="A0AAV7VJ85"/>
<evidence type="ECO:0000256" key="4">
    <source>
        <dbReference type="SAM" id="Phobius"/>
    </source>
</evidence>
<feature type="transmembrane region" description="Helical" evidence="4">
    <location>
        <begin position="230"/>
        <end position="253"/>
    </location>
</feature>
<evidence type="ECO:0008006" key="7">
    <source>
        <dbReference type="Google" id="ProtNLM"/>
    </source>
</evidence>
<gene>
    <name evidence="5" type="ORF">NDU88_004794</name>
</gene>
<dbReference type="Proteomes" id="UP001066276">
    <property type="component" value="Chromosome 2_1"/>
</dbReference>
<name>A0AAV7VJ85_PLEWA</name>
<accession>A0AAV7VJ85</accession>
<dbReference type="InterPro" id="IPR026512">
    <property type="entry name" value="RGS7BP/RGS9BP"/>
</dbReference>
<sequence length="254" mass="27675">MPLQNVRVANEGSVNSLKTRGECKALVEALNKVVACYRHLAATVGGSSDSCKLRDELRRTREKAQEVAVSNRNKLTAALKDKQLSKEDRKELERLWVEFSSCVELLHKDMCKIFEVGQVAPLSTANNPLIQTGMTGPTAHIASRALSVQNIIYDETVNSKENLELSELAAEIEKVDEMINDMEMKVNVLRWTVEASGGREDELFSNGASSLTLLSVEEGGIRGCCRGGQYIVSLILCGAALVAVTLSVSVVHLA</sequence>
<feature type="coiled-coil region" evidence="3">
    <location>
        <begin position="158"/>
        <end position="185"/>
    </location>
</feature>
<keyword evidence="4" id="KW-0472">Membrane</keyword>
<evidence type="ECO:0000256" key="2">
    <source>
        <dbReference type="ARBA" id="ARBA00022700"/>
    </source>
</evidence>
<evidence type="ECO:0000256" key="3">
    <source>
        <dbReference type="SAM" id="Coils"/>
    </source>
</evidence>
<comment type="similarity">
    <text evidence="1">Belongs to the RGS7BP/RGS9BP family.</text>
</comment>
<evidence type="ECO:0000256" key="1">
    <source>
        <dbReference type="ARBA" id="ARBA00007457"/>
    </source>
</evidence>
<dbReference type="EMBL" id="JANPWB010000003">
    <property type="protein sequence ID" value="KAJ1200976.1"/>
    <property type="molecule type" value="Genomic_DNA"/>
</dbReference>
<organism evidence="5 6">
    <name type="scientific">Pleurodeles waltl</name>
    <name type="common">Iberian ribbed newt</name>
    <dbReference type="NCBI Taxonomy" id="8319"/>
    <lineage>
        <taxon>Eukaryota</taxon>
        <taxon>Metazoa</taxon>
        <taxon>Chordata</taxon>
        <taxon>Craniata</taxon>
        <taxon>Vertebrata</taxon>
        <taxon>Euteleostomi</taxon>
        <taxon>Amphibia</taxon>
        <taxon>Batrachia</taxon>
        <taxon>Caudata</taxon>
        <taxon>Salamandroidea</taxon>
        <taxon>Salamandridae</taxon>
        <taxon>Pleurodelinae</taxon>
        <taxon>Pleurodeles</taxon>
    </lineage>
</organism>
<dbReference type="GO" id="GO:0009968">
    <property type="term" value="P:negative regulation of signal transduction"/>
    <property type="evidence" value="ECO:0007669"/>
    <property type="project" value="UniProtKB-KW"/>
</dbReference>
<reference evidence="5" key="1">
    <citation type="journal article" date="2022" name="bioRxiv">
        <title>Sequencing and chromosome-scale assembly of the giantPleurodeles waltlgenome.</title>
        <authorList>
            <person name="Brown T."/>
            <person name="Elewa A."/>
            <person name="Iarovenko S."/>
            <person name="Subramanian E."/>
            <person name="Araus A.J."/>
            <person name="Petzold A."/>
            <person name="Susuki M."/>
            <person name="Suzuki K.-i.T."/>
            <person name="Hayashi T."/>
            <person name="Toyoda A."/>
            <person name="Oliveira C."/>
            <person name="Osipova E."/>
            <person name="Leigh N.D."/>
            <person name="Simon A."/>
            <person name="Yun M.H."/>
        </authorList>
    </citation>
    <scope>NUCLEOTIDE SEQUENCE</scope>
    <source>
        <strain evidence="5">20211129_DDA</strain>
        <tissue evidence="5">Liver</tissue>
    </source>
</reference>
<keyword evidence="6" id="KW-1185">Reference proteome</keyword>
<evidence type="ECO:0000313" key="5">
    <source>
        <dbReference type="EMBL" id="KAJ1200976.1"/>
    </source>
</evidence>
<dbReference type="PANTHER" id="PTHR21029">
    <property type="entry name" value="R-SEVEN BINDING PROTEIN (R7BP) HOMOLOG"/>
    <property type="match status" value="1"/>
</dbReference>
<keyword evidence="3" id="KW-0175">Coiled coil</keyword>
<keyword evidence="4" id="KW-1133">Transmembrane helix</keyword>